<feature type="signal peptide" evidence="1">
    <location>
        <begin position="1"/>
        <end position="21"/>
    </location>
</feature>
<organism evidence="2 3">
    <name type="scientific">Mucilaginibacter xinganensis</name>
    <dbReference type="NCBI Taxonomy" id="1234841"/>
    <lineage>
        <taxon>Bacteria</taxon>
        <taxon>Pseudomonadati</taxon>
        <taxon>Bacteroidota</taxon>
        <taxon>Sphingobacteriia</taxon>
        <taxon>Sphingobacteriales</taxon>
        <taxon>Sphingobacteriaceae</taxon>
        <taxon>Mucilaginibacter</taxon>
    </lineage>
</organism>
<protein>
    <submittedName>
        <fullName evidence="2">Uncharacterized protein</fullName>
    </submittedName>
</protein>
<dbReference type="RefSeq" id="WP_094570532.1">
    <property type="nucleotide sequence ID" value="NZ_CP022743.1"/>
</dbReference>
<gene>
    <name evidence="2" type="ORF">MuYL_2253</name>
</gene>
<dbReference type="EMBL" id="CP022743">
    <property type="protein sequence ID" value="ASU34142.1"/>
    <property type="molecule type" value="Genomic_DNA"/>
</dbReference>
<evidence type="ECO:0000313" key="3">
    <source>
        <dbReference type="Proteomes" id="UP000215002"/>
    </source>
</evidence>
<keyword evidence="3" id="KW-1185">Reference proteome</keyword>
<reference evidence="2 3" key="1">
    <citation type="submission" date="2017-08" db="EMBL/GenBank/DDBJ databases">
        <title>Complete genome sequence of Mucilaginibacter sp. strain BJC16-A31.</title>
        <authorList>
            <consortium name="Henan University of Science and Technology"/>
            <person name="You X."/>
        </authorList>
    </citation>
    <scope>NUCLEOTIDE SEQUENCE [LARGE SCALE GENOMIC DNA]</scope>
    <source>
        <strain evidence="2 3">BJC16-A31</strain>
    </source>
</reference>
<evidence type="ECO:0000313" key="2">
    <source>
        <dbReference type="EMBL" id="ASU34142.1"/>
    </source>
</evidence>
<feature type="chain" id="PRO_5013370484" evidence="1">
    <location>
        <begin position="22"/>
        <end position="417"/>
    </location>
</feature>
<accession>A0A223NW88</accession>
<proteinExistence type="predicted"/>
<name>A0A223NW88_9SPHI</name>
<keyword evidence="1" id="KW-0732">Signal</keyword>
<evidence type="ECO:0000256" key="1">
    <source>
        <dbReference type="SAM" id="SignalP"/>
    </source>
</evidence>
<sequence>MKTLKLLSAIFLLAVIASCSKNNPVAPVKPITPTGTKDVYVAGAINNVATIWKNGAATALKATGMHATTAVAVCIKASDVYVAGNGYDASNNSFAILWKNGSATLYAKGTIANSLSVDAAGTVFVAGTSTIQYQSNSPYPYNGTQTYQAATLWTNGTAKVLTDGNKAFYDNNAKFYGGEINRNAGATSVYAGVTGAYVSGWEFQGAYGQESATLWNNKNKLALYNSIGGNYQANEPYPGLVGKFFGGDTAYIIPPTFSLISLNQASSVFVDAANNVYAAGYVTQGNFTAAYGATPPPHKATLWKNGIATRLGDSTVYANPQSIYVSGADVYVAGMSISKDAKNEATLWKNGVAAALSTNTSNAASVFVAGTDVYVAGITYNGTIAVATIWKNGIATVLIDGAQTAYANAVFVVNGIH</sequence>
<dbReference type="AlphaFoldDB" id="A0A223NW88"/>
<dbReference type="KEGG" id="muc:MuYL_2253"/>
<dbReference type="OrthoDB" id="708305at2"/>
<dbReference type="Proteomes" id="UP000215002">
    <property type="component" value="Chromosome"/>
</dbReference>
<dbReference type="PROSITE" id="PS51257">
    <property type="entry name" value="PROKAR_LIPOPROTEIN"/>
    <property type="match status" value="1"/>
</dbReference>